<evidence type="ECO:0000313" key="3">
    <source>
        <dbReference type="Proteomes" id="UP000662770"/>
    </source>
</evidence>
<dbReference type="EMBL" id="CP071503">
    <property type="protein sequence ID" value="QSX32400.1"/>
    <property type="molecule type" value="Genomic_DNA"/>
</dbReference>
<dbReference type="RefSeq" id="WP_207353644.1">
    <property type="nucleotide sequence ID" value="NZ_CP071503.1"/>
</dbReference>
<keyword evidence="1" id="KW-0472">Membrane</keyword>
<keyword evidence="1" id="KW-0812">Transmembrane</keyword>
<proteinExistence type="predicted"/>
<gene>
    <name evidence="2" type="ORF">JYB87_11545</name>
</gene>
<evidence type="ECO:0000256" key="1">
    <source>
        <dbReference type="SAM" id="Phobius"/>
    </source>
</evidence>
<feature type="transmembrane region" description="Helical" evidence="1">
    <location>
        <begin position="26"/>
        <end position="46"/>
    </location>
</feature>
<feature type="transmembrane region" description="Helical" evidence="1">
    <location>
        <begin position="66"/>
        <end position="87"/>
    </location>
</feature>
<organism evidence="2 3">
    <name type="scientific">Shewanella avicenniae</name>
    <dbReference type="NCBI Taxonomy" id="2814294"/>
    <lineage>
        <taxon>Bacteria</taxon>
        <taxon>Pseudomonadati</taxon>
        <taxon>Pseudomonadota</taxon>
        <taxon>Gammaproteobacteria</taxon>
        <taxon>Alteromonadales</taxon>
        <taxon>Shewanellaceae</taxon>
        <taxon>Shewanella</taxon>
    </lineage>
</organism>
<evidence type="ECO:0000313" key="2">
    <source>
        <dbReference type="EMBL" id="QSX32400.1"/>
    </source>
</evidence>
<accession>A0ABX7QNC8</accession>
<keyword evidence="3" id="KW-1185">Reference proteome</keyword>
<dbReference type="Proteomes" id="UP000662770">
    <property type="component" value="Chromosome"/>
</dbReference>
<keyword evidence="1" id="KW-1133">Transmembrane helix</keyword>
<feature type="transmembrane region" description="Helical" evidence="1">
    <location>
        <begin position="94"/>
        <end position="112"/>
    </location>
</feature>
<protein>
    <submittedName>
        <fullName evidence="2">Uncharacterized protein</fullName>
    </submittedName>
</protein>
<sequence>MLQEQLDAIQSVMDSRVKRIIKTTPWPLTIATFLVLMMGYAIWYLWCLAALEPLISAPEQDILPTYAPVHLALLTVMATLLLFISCLSTKAQALRYWQVLLVMFFGGGIIVAALPSVWAVLLLVVAAFVALAYFIWPWQHFIKPLQSIEKDPDILMFACVNCAKQIISLPHNEIRPQWLNLLQEILALRQTTPLKARFDEVVLDFSVHFALLFGALSFRLSSYGENEQQLLTTFLAQYPAFDSTKRMTYNQVAYYRNVTLNSAEAESYLRIMALKSGLIVADRSVKTLPDTINDLELLLLPLLLETPAAQQVDIIHLCERLMARLQKTQERLNVFQQNSWLEVLKNLALGADPVHISLCYQWYQLDQRYPQHRLSFAKETYAYNEAREHQLLDYCQRIIHQASLQLIDPHANNHSLSLSHLFEQINQYPNWAFAAFINQTPASLITAGAARIETQLATEFYAKLNALTEAHQRIEAPDREQPLALDATSDAAVEQQLSRYFNAIERELGLVLTQYEECDELRYCREQDRYEYDIEQQLDRAVLSRIDQCNDKLSQVLSELQHDIDTQHIDLTPFIAHLRLKFGALAQALAACDSNEQLQWLLNGDDLPALAVDSTRQRPQYLFAVMQQVTLFHQALHQSERGKAFRAISRLLQLFGARYPLNQETADSLIVSSIQMASDWTLPHIDIEAWLQQLQQLADDVLPLLTPERQQHVLQLIRMAFEKYAETSENSLEAKHKAQLQQLLLAGTVQ</sequence>
<reference evidence="2 3" key="1">
    <citation type="submission" date="2021-03" db="EMBL/GenBank/DDBJ databases">
        <title>Novel species identification of genus Shewanella.</title>
        <authorList>
            <person name="Liu G."/>
            <person name="Zhang Q."/>
        </authorList>
    </citation>
    <scope>NUCLEOTIDE SEQUENCE [LARGE SCALE GENOMIC DNA]</scope>
    <source>
        <strain evidence="2 3">FJAT-51800</strain>
    </source>
</reference>
<name>A0ABX7QNC8_9GAMM</name>